<accession>A0AA47N5P4</accession>
<keyword evidence="2" id="KW-1185">Reference proteome</keyword>
<reference evidence="1" key="1">
    <citation type="journal article" date="2023" name="Front. Mar. Sci.">
        <title>A new Merluccius polli reference genome to investigate the effects of global change in West African waters.</title>
        <authorList>
            <person name="Mateo J.L."/>
            <person name="Blanco-Fernandez C."/>
            <person name="Garcia-Vazquez E."/>
            <person name="Machado-Schiaffino G."/>
        </authorList>
    </citation>
    <scope>NUCLEOTIDE SEQUENCE</scope>
    <source>
        <strain evidence="1">C29</strain>
        <tissue evidence="1">Fin</tissue>
    </source>
</reference>
<evidence type="ECO:0000313" key="2">
    <source>
        <dbReference type="Proteomes" id="UP001174136"/>
    </source>
</evidence>
<comment type="caution">
    <text evidence="1">The sequence shown here is derived from an EMBL/GenBank/DDBJ whole genome shotgun (WGS) entry which is preliminary data.</text>
</comment>
<dbReference type="AlphaFoldDB" id="A0AA47N5P4"/>
<name>A0AA47N5P4_MERPO</name>
<dbReference type="PANTHER" id="PTHR33776">
    <property type="entry name" value="ENDO/EXONUCLEASE/PHOSPHATASE DOMAIN-CONTAINING PROTEIN"/>
    <property type="match status" value="1"/>
</dbReference>
<dbReference type="PANTHER" id="PTHR33776:SF3">
    <property type="entry name" value="PHD-TYPE DOMAIN-CONTAINING PROTEIN"/>
    <property type="match status" value="1"/>
</dbReference>
<evidence type="ECO:0000313" key="1">
    <source>
        <dbReference type="EMBL" id="KAK0152184.1"/>
    </source>
</evidence>
<protein>
    <submittedName>
        <fullName evidence="1">Uncharacterized protein</fullName>
    </submittedName>
</protein>
<organism evidence="1 2">
    <name type="scientific">Merluccius polli</name>
    <name type="common">Benguela hake</name>
    <name type="synonym">Merluccius cadenati</name>
    <dbReference type="NCBI Taxonomy" id="89951"/>
    <lineage>
        <taxon>Eukaryota</taxon>
        <taxon>Metazoa</taxon>
        <taxon>Chordata</taxon>
        <taxon>Craniata</taxon>
        <taxon>Vertebrata</taxon>
        <taxon>Euteleostomi</taxon>
        <taxon>Actinopterygii</taxon>
        <taxon>Neopterygii</taxon>
        <taxon>Teleostei</taxon>
        <taxon>Neoteleostei</taxon>
        <taxon>Acanthomorphata</taxon>
        <taxon>Zeiogadaria</taxon>
        <taxon>Gadariae</taxon>
        <taxon>Gadiformes</taxon>
        <taxon>Gadoidei</taxon>
        <taxon>Merlucciidae</taxon>
        <taxon>Merluccius</taxon>
    </lineage>
</organism>
<proteinExistence type="predicted"/>
<gene>
    <name evidence="1" type="ORF">N1851_006415</name>
</gene>
<sequence>MYVELGKEVEGLLLYLKMYFRINRYHLNSPINYLEATKIFSKRFDDFTELMSSISIDSDCLVITGDDLNDKGVKELFDILDTFELSQHVKEATHCKGHTLDLIITKGLSVSDISVSDPSLSNHFCVFFDISFIPDIQIKSNTIKKQYINDYSSASRHLHVATSLLPLIPKKRECRKAERIWRKTKLHVHHDIYKESLRAYNLDLKSARETFFSNIIYINTNNAQNVFAAVDRLTNPPTQITPELLSTQKRNKFASIFTDKIEAIRHINISASN</sequence>
<dbReference type="EMBL" id="JAOPHQ010001136">
    <property type="protein sequence ID" value="KAK0152184.1"/>
    <property type="molecule type" value="Genomic_DNA"/>
</dbReference>
<dbReference type="Proteomes" id="UP001174136">
    <property type="component" value="Unassembled WGS sequence"/>
</dbReference>